<evidence type="ECO:0000256" key="1">
    <source>
        <dbReference type="ARBA" id="ARBA00023015"/>
    </source>
</evidence>
<keyword evidence="7" id="KW-1185">Reference proteome</keyword>
<accession>A0A846U6G0</accession>
<dbReference type="Proteomes" id="UP000521379">
    <property type="component" value="Unassembled WGS sequence"/>
</dbReference>
<name>A0A846U6G0_9MICC</name>
<dbReference type="Pfam" id="PF00440">
    <property type="entry name" value="TetR_N"/>
    <property type="match status" value="1"/>
</dbReference>
<keyword evidence="3" id="KW-0804">Transcription</keyword>
<evidence type="ECO:0000256" key="3">
    <source>
        <dbReference type="ARBA" id="ARBA00023163"/>
    </source>
</evidence>
<feature type="domain" description="HTH tetR-type" evidence="5">
    <location>
        <begin position="6"/>
        <end position="66"/>
    </location>
</feature>
<sequence length="192" mass="20649">MGRHRGFDQRAVVTAARQLFWERGYEGASLPELEAVTGLNRSSLYNTFGSKRGLFDAAVESYLVEVVRPRLAVLMQDPVPPGAVTSYVQNLRTALLDAQSMSARNGCLLINTAGSTLGHDKVTQATVDAYRQELLTGVTRGVAAHRPDLTQGEVERRAQACVGQIVAALALARINAEAAGRSLDTALELLNT</sequence>
<proteinExistence type="predicted"/>
<dbReference type="AlphaFoldDB" id="A0A846U6G0"/>
<dbReference type="EMBL" id="JAAVUN010000023">
    <property type="protein sequence ID" value="NKE10381.1"/>
    <property type="molecule type" value="Genomic_DNA"/>
</dbReference>
<dbReference type="Gene3D" id="1.10.357.10">
    <property type="entry name" value="Tetracycline Repressor, domain 2"/>
    <property type="match status" value="1"/>
</dbReference>
<dbReference type="GO" id="GO:0003677">
    <property type="term" value="F:DNA binding"/>
    <property type="evidence" value="ECO:0007669"/>
    <property type="project" value="UniProtKB-UniRule"/>
</dbReference>
<keyword evidence="1" id="KW-0805">Transcription regulation</keyword>
<comment type="caution">
    <text evidence="6">The sequence shown here is derived from an EMBL/GenBank/DDBJ whole genome shotgun (WGS) entry which is preliminary data.</text>
</comment>
<evidence type="ECO:0000313" key="6">
    <source>
        <dbReference type="EMBL" id="NKE10381.1"/>
    </source>
</evidence>
<dbReference type="InterPro" id="IPR001647">
    <property type="entry name" value="HTH_TetR"/>
</dbReference>
<reference evidence="6 7" key="1">
    <citation type="submission" date="2020-02" db="EMBL/GenBank/DDBJ databases">
        <authorList>
            <person name="Sun Q."/>
        </authorList>
    </citation>
    <scope>NUCLEOTIDE SEQUENCE [LARGE SCALE GENOMIC DNA]</scope>
    <source>
        <strain evidence="6 7">YIM 13062</strain>
    </source>
</reference>
<feature type="DNA-binding region" description="H-T-H motif" evidence="4">
    <location>
        <begin position="29"/>
        <end position="48"/>
    </location>
</feature>
<dbReference type="SUPFAM" id="SSF46689">
    <property type="entry name" value="Homeodomain-like"/>
    <property type="match status" value="1"/>
</dbReference>
<evidence type="ECO:0000256" key="4">
    <source>
        <dbReference type="PROSITE-ProRule" id="PRU00335"/>
    </source>
</evidence>
<dbReference type="PANTHER" id="PTHR47506">
    <property type="entry name" value="TRANSCRIPTIONAL REGULATORY PROTEIN"/>
    <property type="match status" value="1"/>
</dbReference>
<evidence type="ECO:0000313" key="7">
    <source>
        <dbReference type="Proteomes" id="UP000521379"/>
    </source>
</evidence>
<evidence type="ECO:0000256" key="2">
    <source>
        <dbReference type="ARBA" id="ARBA00023125"/>
    </source>
</evidence>
<evidence type="ECO:0000259" key="5">
    <source>
        <dbReference type="PROSITE" id="PS50977"/>
    </source>
</evidence>
<dbReference type="InterPro" id="IPR009057">
    <property type="entry name" value="Homeodomain-like_sf"/>
</dbReference>
<protein>
    <submittedName>
        <fullName evidence="6">TetR/AcrR family transcriptional regulator</fullName>
    </submittedName>
</protein>
<dbReference type="PANTHER" id="PTHR47506:SF1">
    <property type="entry name" value="HTH-TYPE TRANSCRIPTIONAL REGULATOR YJDC"/>
    <property type="match status" value="1"/>
</dbReference>
<organism evidence="6 7">
    <name type="scientific">Kocuria subflava</name>
    <dbReference type="NCBI Taxonomy" id="1736139"/>
    <lineage>
        <taxon>Bacteria</taxon>
        <taxon>Bacillati</taxon>
        <taxon>Actinomycetota</taxon>
        <taxon>Actinomycetes</taxon>
        <taxon>Micrococcales</taxon>
        <taxon>Micrococcaceae</taxon>
        <taxon>Kocuria</taxon>
    </lineage>
</organism>
<keyword evidence="2 4" id="KW-0238">DNA-binding</keyword>
<dbReference type="PRINTS" id="PR00455">
    <property type="entry name" value="HTHTETR"/>
</dbReference>
<gene>
    <name evidence="6" type="ORF">GTW58_10660</name>
</gene>
<dbReference type="PROSITE" id="PS50977">
    <property type="entry name" value="HTH_TETR_2"/>
    <property type="match status" value="1"/>
</dbReference>